<accession>A0A5B8LZ28</accession>
<evidence type="ECO:0000256" key="1">
    <source>
        <dbReference type="SAM" id="Phobius"/>
    </source>
</evidence>
<keyword evidence="1" id="KW-0472">Membrane</keyword>
<dbReference type="EMBL" id="CP042305">
    <property type="protein sequence ID" value="QDZ13607.1"/>
    <property type="molecule type" value="Genomic_DNA"/>
</dbReference>
<dbReference type="RefSeq" id="WP_146317696.1">
    <property type="nucleotide sequence ID" value="NZ_CP042305.1"/>
</dbReference>
<feature type="transmembrane region" description="Helical" evidence="1">
    <location>
        <begin position="56"/>
        <end position="75"/>
    </location>
</feature>
<organism evidence="2 3">
    <name type="scientific">Humibacter ginsenosidimutans</name>
    <dbReference type="NCBI Taxonomy" id="2599293"/>
    <lineage>
        <taxon>Bacteria</taxon>
        <taxon>Bacillati</taxon>
        <taxon>Actinomycetota</taxon>
        <taxon>Actinomycetes</taxon>
        <taxon>Micrococcales</taxon>
        <taxon>Microbacteriaceae</taxon>
        <taxon>Humibacter</taxon>
    </lineage>
</organism>
<protein>
    <submittedName>
        <fullName evidence="2">Uncharacterized protein</fullName>
    </submittedName>
</protein>
<dbReference type="AlphaFoldDB" id="A0A5B8LZ28"/>
<keyword evidence="1" id="KW-1133">Transmembrane helix</keyword>
<feature type="transmembrane region" description="Helical" evidence="1">
    <location>
        <begin position="26"/>
        <end position="50"/>
    </location>
</feature>
<dbReference type="KEGG" id="huw:FPZ11_01245"/>
<keyword evidence="3" id="KW-1185">Reference proteome</keyword>
<sequence length="86" mass="8538">MSGNNGEVDLVPNPNDKGVKGSTVNLLWLILVCTLAAVIVISLLASVLLIALGLDASLIVGIGSAALTGLLGLFVSPSTGGEPKQG</sequence>
<name>A0A5B8LZ28_9MICO</name>
<evidence type="ECO:0000313" key="3">
    <source>
        <dbReference type="Proteomes" id="UP000320216"/>
    </source>
</evidence>
<evidence type="ECO:0000313" key="2">
    <source>
        <dbReference type="EMBL" id="QDZ13607.1"/>
    </source>
</evidence>
<proteinExistence type="predicted"/>
<gene>
    <name evidence="2" type="ORF">FPZ11_01245</name>
</gene>
<keyword evidence="1" id="KW-0812">Transmembrane</keyword>
<dbReference type="Proteomes" id="UP000320216">
    <property type="component" value="Chromosome"/>
</dbReference>
<reference evidence="2 3" key="1">
    <citation type="submission" date="2019-07" db="EMBL/GenBank/DDBJ databases">
        <title>Full genome sequence of Humibacter sp. WJ7-1.</title>
        <authorList>
            <person name="Im W.-T."/>
        </authorList>
    </citation>
    <scope>NUCLEOTIDE SEQUENCE [LARGE SCALE GENOMIC DNA]</scope>
    <source>
        <strain evidence="2 3">WJ7-1</strain>
    </source>
</reference>